<organism evidence="5 6">
    <name type="scientific">Enterococcus ureasiticus</name>
    <dbReference type="NCBI Taxonomy" id="903984"/>
    <lineage>
        <taxon>Bacteria</taxon>
        <taxon>Bacillati</taxon>
        <taxon>Bacillota</taxon>
        <taxon>Bacilli</taxon>
        <taxon>Lactobacillales</taxon>
        <taxon>Enterococcaceae</taxon>
        <taxon>Enterococcus</taxon>
    </lineage>
</organism>
<keyword evidence="2" id="KW-0863">Zinc-finger</keyword>
<gene>
    <name evidence="5" type="ORF">BCR21_04305</name>
</gene>
<evidence type="ECO:0000259" key="4">
    <source>
        <dbReference type="Pfam" id="PF05495"/>
    </source>
</evidence>
<evidence type="ECO:0000256" key="2">
    <source>
        <dbReference type="ARBA" id="ARBA00022771"/>
    </source>
</evidence>
<evidence type="ECO:0000256" key="1">
    <source>
        <dbReference type="ARBA" id="ARBA00022723"/>
    </source>
</evidence>
<accession>A0A1E5GNE8</accession>
<proteinExistence type="predicted"/>
<dbReference type="EMBL" id="MIJZ01000001">
    <property type="protein sequence ID" value="OEG14217.1"/>
    <property type="molecule type" value="Genomic_DNA"/>
</dbReference>
<sequence>MKEIFGLTVDEFGRCVHYNLSEDVVANKCYNCKKYYACYRCHNKLEKHVFLPWPISKKNTDKVVLCGACQYEMTYVEYKEFNKCPNCDHLFNLNCINHLHYYFSFKE</sequence>
<evidence type="ECO:0000313" key="5">
    <source>
        <dbReference type="EMBL" id="OEG14217.1"/>
    </source>
</evidence>
<keyword evidence="1" id="KW-0479">Metal-binding</keyword>
<name>A0A1E5GNE8_9ENTE</name>
<keyword evidence="6" id="KW-1185">Reference proteome</keyword>
<dbReference type="RefSeq" id="WP_069645259.1">
    <property type="nucleotide sequence ID" value="NZ_JAFLWC010000064.1"/>
</dbReference>
<dbReference type="SUPFAM" id="SSF161219">
    <property type="entry name" value="CHY zinc finger-like"/>
    <property type="match status" value="1"/>
</dbReference>
<dbReference type="InterPro" id="IPR008913">
    <property type="entry name" value="Znf_CHY"/>
</dbReference>
<feature type="domain" description="CHY-type" evidence="4">
    <location>
        <begin position="15"/>
        <end position="73"/>
    </location>
</feature>
<keyword evidence="3" id="KW-0862">Zinc</keyword>
<dbReference type="InterPro" id="IPR016694">
    <property type="entry name" value="UCP017292"/>
</dbReference>
<dbReference type="Proteomes" id="UP000094068">
    <property type="component" value="Unassembled WGS sequence"/>
</dbReference>
<comment type="caution">
    <text evidence="5">The sequence shown here is derived from an EMBL/GenBank/DDBJ whole genome shotgun (WGS) entry which is preliminary data.</text>
</comment>
<dbReference type="GO" id="GO:0008270">
    <property type="term" value="F:zinc ion binding"/>
    <property type="evidence" value="ECO:0007669"/>
    <property type="project" value="UniProtKB-KW"/>
</dbReference>
<dbReference type="Pfam" id="PF05495">
    <property type="entry name" value="zf-CHY"/>
    <property type="match status" value="1"/>
</dbReference>
<dbReference type="PIRSF" id="PIRSF017292">
    <property type="entry name" value="UCP017292_Znf_CHY"/>
    <property type="match status" value="1"/>
</dbReference>
<evidence type="ECO:0000256" key="3">
    <source>
        <dbReference type="ARBA" id="ARBA00022833"/>
    </source>
</evidence>
<evidence type="ECO:0000313" key="6">
    <source>
        <dbReference type="Proteomes" id="UP000094068"/>
    </source>
</evidence>
<dbReference type="OrthoDB" id="882119at2"/>
<dbReference type="STRING" id="903984.BCR21_04305"/>
<reference evidence="6" key="1">
    <citation type="submission" date="2016-09" db="EMBL/GenBank/DDBJ databases">
        <authorList>
            <person name="Gulvik C.A."/>
        </authorList>
    </citation>
    <scope>NUCLEOTIDE SEQUENCE [LARGE SCALE GENOMIC DNA]</scope>
    <source>
        <strain evidence="6">DSM 23328</strain>
    </source>
</reference>
<dbReference type="AlphaFoldDB" id="A0A1E5GNE8"/>
<protein>
    <recommendedName>
        <fullName evidence="4">CHY-type domain-containing protein</fullName>
    </recommendedName>
</protein>
<dbReference type="InterPro" id="IPR037274">
    <property type="entry name" value="Znf_CHY_sf"/>
</dbReference>